<gene>
    <name evidence="2" type="ORF">H9906_02995</name>
</gene>
<comment type="caution">
    <text evidence="2">The sequence shown here is derived from an EMBL/GenBank/DDBJ whole genome shotgun (WGS) entry which is preliminary data.</text>
</comment>
<sequence length="371" mass="39971">MTTTPLPSVTGITTALPPTPSRVGHEFAEWLENRALELDAHSNLASELLPRLAAEQVFGLGVPEASGGVAHSQFEDAVDAIAEVAQYSLTAAFVLWSQRSFIEYLLHTSCTALRERYLPSLLSGQIAGSTGLSNALKYLSGMETLHVRSTAQDEHTWRLQGSLPWLTNLRPQNYVVAVPIATPDQQAAIAVIAASDRRQTRSPDIALVALQASNTAALTIDGLVIDPRTQLLDHDAAAFIARVRPKFLALQCSMSLGLIQRCLHQVRHHPAPAPVLLRAAQAAQERLNTLRQALLDGVASEHFLSHPKALFTLRIALAELVGEASALESANEGGVSFIAGARPQTQRRLREAQFIPIVTPTVAQLKAVLAS</sequence>
<dbReference type="Proteomes" id="UP000823889">
    <property type="component" value="Unassembled WGS sequence"/>
</dbReference>
<dbReference type="AlphaFoldDB" id="A0A9D2RF93"/>
<protein>
    <submittedName>
        <fullName evidence="2">Acyl-CoA dehydrogenase family protein</fullName>
    </submittedName>
</protein>
<name>A0A9D2RF93_9BURK</name>
<proteinExistence type="predicted"/>
<dbReference type="Gene3D" id="1.10.540.10">
    <property type="entry name" value="Acyl-CoA dehydrogenase/oxidase, N-terminal domain"/>
    <property type="match status" value="1"/>
</dbReference>
<dbReference type="PANTHER" id="PTHR43884">
    <property type="entry name" value="ACYL-COA DEHYDROGENASE"/>
    <property type="match status" value="1"/>
</dbReference>
<dbReference type="GO" id="GO:0003995">
    <property type="term" value="F:acyl-CoA dehydrogenase activity"/>
    <property type="evidence" value="ECO:0007669"/>
    <property type="project" value="TreeGrafter"/>
</dbReference>
<evidence type="ECO:0000313" key="2">
    <source>
        <dbReference type="EMBL" id="HJD43978.1"/>
    </source>
</evidence>
<evidence type="ECO:0000313" key="3">
    <source>
        <dbReference type="Proteomes" id="UP000823889"/>
    </source>
</evidence>
<dbReference type="InterPro" id="IPR013786">
    <property type="entry name" value="AcylCoA_DH/ox_N"/>
</dbReference>
<evidence type="ECO:0000259" key="1">
    <source>
        <dbReference type="Pfam" id="PF02771"/>
    </source>
</evidence>
<dbReference type="EMBL" id="DWUQ01000057">
    <property type="protein sequence ID" value="HJD43978.1"/>
    <property type="molecule type" value="Genomic_DNA"/>
</dbReference>
<feature type="domain" description="Acyl-CoA dehydrogenase/oxidase N-terminal" evidence="1">
    <location>
        <begin position="29"/>
        <end position="125"/>
    </location>
</feature>
<dbReference type="SUPFAM" id="SSF56645">
    <property type="entry name" value="Acyl-CoA dehydrogenase NM domain-like"/>
    <property type="match status" value="1"/>
</dbReference>
<dbReference type="InterPro" id="IPR009100">
    <property type="entry name" value="AcylCoA_DH/oxidase_NM_dom_sf"/>
</dbReference>
<accession>A0A9D2RF93</accession>
<reference evidence="2" key="2">
    <citation type="submission" date="2021-04" db="EMBL/GenBank/DDBJ databases">
        <authorList>
            <person name="Gilroy R."/>
        </authorList>
    </citation>
    <scope>NUCLEOTIDE SEQUENCE</scope>
    <source>
        <strain evidence="2">9264</strain>
    </source>
</reference>
<organism evidence="2 3">
    <name type="scientific">Candidatus Paenalcaligenes intestinipullorum</name>
    <dbReference type="NCBI Taxonomy" id="2838718"/>
    <lineage>
        <taxon>Bacteria</taxon>
        <taxon>Pseudomonadati</taxon>
        <taxon>Pseudomonadota</taxon>
        <taxon>Betaproteobacteria</taxon>
        <taxon>Burkholderiales</taxon>
        <taxon>Alcaligenaceae</taxon>
        <taxon>Paenalcaligenes</taxon>
    </lineage>
</organism>
<dbReference type="GO" id="GO:0050660">
    <property type="term" value="F:flavin adenine dinucleotide binding"/>
    <property type="evidence" value="ECO:0007669"/>
    <property type="project" value="InterPro"/>
</dbReference>
<dbReference type="Pfam" id="PF02771">
    <property type="entry name" value="Acyl-CoA_dh_N"/>
    <property type="match status" value="1"/>
</dbReference>
<reference evidence="2" key="1">
    <citation type="journal article" date="2021" name="PeerJ">
        <title>Extensive microbial diversity within the chicken gut microbiome revealed by metagenomics and culture.</title>
        <authorList>
            <person name="Gilroy R."/>
            <person name="Ravi A."/>
            <person name="Getino M."/>
            <person name="Pursley I."/>
            <person name="Horton D.L."/>
            <person name="Alikhan N.F."/>
            <person name="Baker D."/>
            <person name="Gharbi K."/>
            <person name="Hall N."/>
            <person name="Watson M."/>
            <person name="Adriaenssens E.M."/>
            <person name="Foster-Nyarko E."/>
            <person name="Jarju S."/>
            <person name="Secka A."/>
            <person name="Antonio M."/>
            <person name="Oren A."/>
            <person name="Chaudhuri R.R."/>
            <person name="La Ragione R."/>
            <person name="Hildebrand F."/>
            <person name="Pallen M.J."/>
        </authorList>
    </citation>
    <scope>NUCLEOTIDE SEQUENCE</scope>
    <source>
        <strain evidence="2">9264</strain>
    </source>
</reference>
<dbReference type="PANTHER" id="PTHR43884:SF12">
    <property type="entry name" value="ISOVALERYL-COA DEHYDROGENASE, MITOCHONDRIAL-RELATED"/>
    <property type="match status" value="1"/>
</dbReference>
<dbReference type="InterPro" id="IPR037069">
    <property type="entry name" value="AcylCoA_DH/ox_N_sf"/>
</dbReference>